<evidence type="ECO:0000256" key="1">
    <source>
        <dbReference type="SAM" id="MobiDB-lite"/>
    </source>
</evidence>
<dbReference type="InterPro" id="IPR021780">
    <property type="entry name" value="Nuc_recep-AF1"/>
</dbReference>
<organism evidence="3 4">
    <name type="scientific">Cirrhinus mrigala</name>
    <name type="common">Mrigala</name>
    <dbReference type="NCBI Taxonomy" id="683832"/>
    <lineage>
        <taxon>Eukaryota</taxon>
        <taxon>Metazoa</taxon>
        <taxon>Chordata</taxon>
        <taxon>Craniata</taxon>
        <taxon>Vertebrata</taxon>
        <taxon>Euteleostomi</taxon>
        <taxon>Actinopterygii</taxon>
        <taxon>Neopterygii</taxon>
        <taxon>Teleostei</taxon>
        <taxon>Ostariophysi</taxon>
        <taxon>Cypriniformes</taxon>
        <taxon>Cyprinidae</taxon>
        <taxon>Labeoninae</taxon>
        <taxon>Labeonini</taxon>
        <taxon>Cirrhinus</taxon>
    </lineage>
</organism>
<feature type="region of interest" description="Disordered" evidence="1">
    <location>
        <begin position="1"/>
        <end position="25"/>
    </location>
</feature>
<evidence type="ECO:0000313" key="4">
    <source>
        <dbReference type="Proteomes" id="UP001529510"/>
    </source>
</evidence>
<dbReference type="EMBL" id="JAMKFB020000019">
    <property type="protein sequence ID" value="KAL0167009.1"/>
    <property type="molecule type" value="Genomic_DNA"/>
</dbReference>
<proteinExistence type="predicted"/>
<feature type="domain" description="Nuclear/hormone receptor activator site AF-1" evidence="2">
    <location>
        <begin position="11"/>
        <end position="73"/>
    </location>
</feature>
<feature type="region of interest" description="Disordered" evidence="1">
    <location>
        <begin position="50"/>
        <end position="73"/>
    </location>
</feature>
<dbReference type="AlphaFoldDB" id="A0ABD0NYR1"/>
<name>A0ABD0NYR1_CIRMR</name>
<gene>
    <name evidence="3" type="ORF">M9458_038853</name>
</gene>
<reference evidence="3 4" key="1">
    <citation type="submission" date="2024-05" db="EMBL/GenBank/DDBJ databases">
        <title>Genome sequencing and assembly of Indian major carp, Cirrhinus mrigala (Hamilton, 1822).</title>
        <authorList>
            <person name="Mohindra V."/>
            <person name="Chowdhury L.M."/>
            <person name="Lal K."/>
            <person name="Jena J.K."/>
        </authorList>
    </citation>
    <scope>NUCLEOTIDE SEQUENCE [LARGE SCALE GENOMIC DNA]</scope>
    <source>
        <strain evidence="3">CM1030</strain>
        <tissue evidence="3">Blood</tissue>
    </source>
</reference>
<evidence type="ECO:0000259" key="2">
    <source>
        <dbReference type="Pfam" id="PF11825"/>
    </source>
</evidence>
<dbReference type="Pfam" id="PF11825">
    <property type="entry name" value="Nuc_recep-AF1"/>
    <property type="match status" value="1"/>
</dbReference>
<keyword evidence="4" id="KW-1185">Reference proteome</keyword>
<feature type="non-terminal residue" evidence="3">
    <location>
        <position position="73"/>
    </location>
</feature>
<dbReference type="Proteomes" id="UP001529510">
    <property type="component" value="Unassembled WGS sequence"/>
</dbReference>
<comment type="caution">
    <text evidence="3">The sequence shown here is derived from an EMBL/GenBank/DDBJ whole genome shotgun (WGS) entry which is preliminary data.</text>
</comment>
<protein>
    <recommendedName>
        <fullName evidence="2">Nuclear/hormone receptor activator site AF-1 domain-containing protein</fullName>
    </recommendedName>
</protein>
<sequence length="73" mass="7011">PDSSSVSSPPSGQRSPPLAPSAAAMTSLPPITSAVNSPISSMGSPFSVISSSLGSPCLPGTPSVGYGPISSPQ</sequence>
<feature type="non-terminal residue" evidence="3">
    <location>
        <position position="1"/>
    </location>
</feature>
<accession>A0ABD0NYR1</accession>
<evidence type="ECO:0000313" key="3">
    <source>
        <dbReference type="EMBL" id="KAL0167009.1"/>
    </source>
</evidence>
<feature type="compositionally biased region" description="Low complexity" evidence="1">
    <location>
        <begin position="1"/>
        <end position="16"/>
    </location>
</feature>